<dbReference type="InterPro" id="IPR013783">
    <property type="entry name" value="Ig-like_fold"/>
</dbReference>
<protein>
    <recommendedName>
        <fullName evidence="3">Ig-like domain repeat protein</fullName>
    </recommendedName>
</protein>
<reference evidence="1 2" key="1">
    <citation type="submission" date="2021-05" db="EMBL/GenBank/DDBJ databases">
        <title>Complete genome of Nocardioides aquaticus KCTC 9944T isolated from meromictic and hypersaline Ekho Lake, Antarctica.</title>
        <authorList>
            <person name="Hwang K."/>
            <person name="Kim K.M."/>
            <person name="Choe H."/>
        </authorList>
    </citation>
    <scope>NUCLEOTIDE SEQUENCE [LARGE SCALE GENOMIC DNA]</scope>
    <source>
        <strain evidence="1 2">KCTC 9944</strain>
    </source>
</reference>
<organism evidence="1 2">
    <name type="scientific">Nocardioides aquaticus</name>
    <dbReference type="NCBI Taxonomy" id="160826"/>
    <lineage>
        <taxon>Bacteria</taxon>
        <taxon>Bacillati</taxon>
        <taxon>Actinomycetota</taxon>
        <taxon>Actinomycetes</taxon>
        <taxon>Propionibacteriales</taxon>
        <taxon>Nocardioidaceae</taxon>
        <taxon>Nocardioides</taxon>
    </lineage>
</organism>
<proteinExistence type="predicted"/>
<evidence type="ECO:0000313" key="1">
    <source>
        <dbReference type="EMBL" id="QVT78198.1"/>
    </source>
</evidence>
<dbReference type="Proteomes" id="UP000679307">
    <property type="component" value="Chromosome"/>
</dbReference>
<accession>A0ABX8EHP6</accession>
<evidence type="ECO:0008006" key="3">
    <source>
        <dbReference type="Google" id="ProtNLM"/>
    </source>
</evidence>
<evidence type="ECO:0000313" key="2">
    <source>
        <dbReference type="Proteomes" id="UP000679307"/>
    </source>
</evidence>
<keyword evidence="2" id="KW-1185">Reference proteome</keyword>
<gene>
    <name evidence="1" type="ORF">ENKNEFLB_00571</name>
</gene>
<sequence length="281" mass="29026">MTRRRPPLALLAAGALTAALVPGLGFVAGVAAGPVAGATPATGAAGLLGVTAEPPAGRAWIQGLVVDRAGHRLDDVVVQAFDAAEVETDPDADPVATWITYADPADGPAHGFFRLYVPQGQGAVYDVRFSSPEGDADPYRARGLDGAVLIGGGKRAAGKVEDLGTTVMTLQRRAETRISLRPSRDVTRQHRSGRLAVTLTSPDVDPVTGTVAVSVDGRARGRQVLTRRSDGRAAFALPVLRPGRHTLAVRYAGSRLVAAASARVVVKVDRAPRTGKGGGGR</sequence>
<dbReference type="EMBL" id="CP075371">
    <property type="protein sequence ID" value="QVT78198.1"/>
    <property type="molecule type" value="Genomic_DNA"/>
</dbReference>
<dbReference type="Gene3D" id="2.60.40.10">
    <property type="entry name" value="Immunoglobulins"/>
    <property type="match status" value="1"/>
</dbReference>
<dbReference type="RefSeq" id="WP_214057813.1">
    <property type="nucleotide sequence ID" value="NZ_BAAAHS010000122.1"/>
</dbReference>
<name>A0ABX8EHP6_9ACTN</name>